<comment type="caution">
    <text evidence="5">The sequence shown here is derived from an EMBL/GenBank/DDBJ whole genome shotgun (WGS) entry which is preliminary data.</text>
</comment>
<sequence>MKWFFMAAVEISVIKNCRTPRTRMISWGDADVMVCGGTEACIDGVSMAGFSRLKALSTSFNASPAEASRPFDAQRDGFVMGEGAGILILEEEEHARQRGAHIYAEVAGYGMSGDAHHITKPPEGTAAAYSDADAVSLSLSLSLSFGIRQQRKCIITQTLNMENMDKYRRNRPKDKRTHVERVGH</sequence>
<proteinExistence type="predicted"/>
<feature type="region of interest" description="Disordered" evidence="3">
    <location>
        <begin position="165"/>
        <end position="184"/>
    </location>
</feature>
<dbReference type="InterPro" id="IPR020841">
    <property type="entry name" value="PKS_Beta-ketoAc_synthase_dom"/>
</dbReference>
<evidence type="ECO:0000256" key="3">
    <source>
        <dbReference type="SAM" id="MobiDB-lite"/>
    </source>
</evidence>
<dbReference type="Pfam" id="PF00109">
    <property type="entry name" value="ketoacyl-synt"/>
    <property type="match status" value="1"/>
</dbReference>
<gene>
    <name evidence="5" type="ORF">CYMTET_17998</name>
</gene>
<dbReference type="GO" id="GO:0006633">
    <property type="term" value="P:fatty acid biosynthetic process"/>
    <property type="evidence" value="ECO:0007669"/>
    <property type="project" value="TreeGrafter"/>
</dbReference>
<protein>
    <recommendedName>
        <fullName evidence="1">beta-ketoacyl-[acyl-carrier-protein] synthase I</fullName>
        <ecNumber evidence="1">2.3.1.41</ecNumber>
    </recommendedName>
</protein>
<dbReference type="PROSITE" id="PS52004">
    <property type="entry name" value="KS3_2"/>
    <property type="match status" value="1"/>
</dbReference>
<name>A0AAE0G8T5_9CHLO</name>
<dbReference type="Gene3D" id="3.40.47.10">
    <property type="match status" value="1"/>
</dbReference>
<dbReference type="EC" id="2.3.1.41" evidence="1"/>
<evidence type="ECO:0000313" key="5">
    <source>
        <dbReference type="EMBL" id="KAK3273775.1"/>
    </source>
</evidence>
<dbReference type="EMBL" id="LGRX02008259">
    <property type="protein sequence ID" value="KAK3273775.1"/>
    <property type="molecule type" value="Genomic_DNA"/>
</dbReference>
<dbReference type="GO" id="GO:0005739">
    <property type="term" value="C:mitochondrion"/>
    <property type="evidence" value="ECO:0007669"/>
    <property type="project" value="TreeGrafter"/>
</dbReference>
<accession>A0AAE0G8T5</accession>
<dbReference type="PANTHER" id="PTHR11712:SF297">
    <property type="entry name" value="3-OXOACYL-[ACYL-CARRIER-PROTEIN] SYNTHASE, MITOCHONDRIAL"/>
    <property type="match status" value="1"/>
</dbReference>
<keyword evidence="6" id="KW-1185">Reference proteome</keyword>
<dbReference type="GO" id="GO:0004315">
    <property type="term" value="F:3-oxoacyl-[acyl-carrier-protein] synthase activity"/>
    <property type="evidence" value="ECO:0007669"/>
    <property type="project" value="UniProtKB-EC"/>
</dbReference>
<dbReference type="InterPro" id="IPR000794">
    <property type="entry name" value="Beta-ketoacyl_synthase"/>
</dbReference>
<evidence type="ECO:0000256" key="2">
    <source>
        <dbReference type="ARBA" id="ARBA00022679"/>
    </source>
</evidence>
<organism evidence="5 6">
    <name type="scientific">Cymbomonas tetramitiformis</name>
    <dbReference type="NCBI Taxonomy" id="36881"/>
    <lineage>
        <taxon>Eukaryota</taxon>
        <taxon>Viridiplantae</taxon>
        <taxon>Chlorophyta</taxon>
        <taxon>Pyramimonadophyceae</taxon>
        <taxon>Pyramimonadales</taxon>
        <taxon>Pyramimonadaceae</taxon>
        <taxon>Cymbomonas</taxon>
    </lineage>
</organism>
<feature type="domain" description="Ketosynthase family 3 (KS3)" evidence="4">
    <location>
        <begin position="1"/>
        <end position="184"/>
    </location>
</feature>
<evidence type="ECO:0000259" key="4">
    <source>
        <dbReference type="PROSITE" id="PS52004"/>
    </source>
</evidence>
<dbReference type="InterPro" id="IPR014030">
    <property type="entry name" value="Ketoacyl_synth_N"/>
</dbReference>
<dbReference type="AlphaFoldDB" id="A0AAE0G8T5"/>
<dbReference type="PANTHER" id="PTHR11712">
    <property type="entry name" value="POLYKETIDE SYNTHASE-RELATED"/>
    <property type="match status" value="1"/>
</dbReference>
<keyword evidence="2" id="KW-0808">Transferase</keyword>
<reference evidence="5 6" key="1">
    <citation type="journal article" date="2015" name="Genome Biol. Evol.">
        <title>Comparative Genomics of a Bacterivorous Green Alga Reveals Evolutionary Causalities and Consequences of Phago-Mixotrophic Mode of Nutrition.</title>
        <authorList>
            <person name="Burns J.A."/>
            <person name="Paasch A."/>
            <person name="Narechania A."/>
            <person name="Kim E."/>
        </authorList>
    </citation>
    <scope>NUCLEOTIDE SEQUENCE [LARGE SCALE GENOMIC DNA]</scope>
    <source>
        <strain evidence="5 6">PLY_AMNH</strain>
    </source>
</reference>
<dbReference type="SUPFAM" id="SSF53901">
    <property type="entry name" value="Thiolase-like"/>
    <property type="match status" value="1"/>
</dbReference>
<dbReference type="InterPro" id="IPR016039">
    <property type="entry name" value="Thiolase-like"/>
</dbReference>
<dbReference type="Proteomes" id="UP001190700">
    <property type="component" value="Unassembled WGS sequence"/>
</dbReference>
<evidence type="ECO:0000313" key="6">
    <source>
        <dbReference type="Proteomes" id="UP001190700"/>
    </source>
</evidence>
<evidence type="ECO:0000256" key="1">
    <source>
        <dbReference type="ARBA" id="ARBA00013191"/>
    </source>
</evidence>